<dbReference type="Gene3D" id="3.40.50.920">
    <property type="match status" value="1"/>
</dbReference>
<evidence type="ECO:0000256" key="3">
    <source>
        <dbReference type="ARBA" id="ARBA00022679"/>
    </source>
</evidence>
<accession>A0A388TDJ9</accession>
<feature type="domain" description="Transketolase-like pyrimidine-binding" evidence="5">
    <location>
        <begin position="5"/>
        <end position="170"/>
    </location>
</feature>
<sequence>MAEKAATRDAYGKVLVELGKENPDIVVLDADLSGSTRTGWFAKEFPDRFFNAGIAEQNMIGLAAGLAVSGKIAFASTFAMFATGRCWEQIRNTVGYPRLNVKIVASHAGVTVGEDGATHQAVEDIALMRSCYNLRVIVPADAEETKMVVRQVAASDGPFYVRLSRSATPAFYAPGKCDFRLGKGSIIREGQDAAIVACGIMVYEADKACDLLARDGISVRLINMASVWPIDKDLLADTAKKFGKIVTCEEHSIIGGLGSAVAESVSADYPCKIKILGVNKPCQSGAPDELLKYHGLTAEDIAREVKLIVA</sequence>
<dbReference type="InterPro" id="IPR051157">
    <property type="entry name" value="PDH/Transketolase"/>
</dbReference>
<comment type="caution">
    <text evidence="6">The sequence shown here is derived from an EMBL/GenBank/DDBJ whole genome shotgun (WGS) entry which is preliminary data.</text>
</comment>
<dbReference type="InterPro" id="IPR009014">
    <property type="entry name" value="Transketo_C/PFOR_II"/>
</dbReference>
<dbReference type="SUPFAM" id="SSF52518">
    <property type="entry name" value="Thiamin diphosphate-binding fold (THDP-binding)"/>
    <property type="match status" value="1"/>
</dbReference>
<evidence type="ECO:0000256" key="1">
    <source>
        <dbReference type="ARBA" id="ARBA00001964"/>
    </source>
</evidence>
<dbReference type="InterPro" id="IPR020826">
    <property type="entry name" value="Transketolase_BS"/>
</dbReference>
<reference evidence="6 7" key="1">
    <citation type="journal article" date="2019" name="ISME J.">
        <title>Genome analyses of uncultured TG2/ZB3 bacteria in 'Margulisbacteria' specifically attached to ectosymbiotic spirochetes of protists in the termite gut.</title>
        <authorList>
            <person name="Utami Y.D."/>
            <person name="Kuwahara H."/>
            <person name="Igai K."/>
            <person name="Murakami T."/>
            <person name="Sugaya K."/>
            <person name="Morikawa T."/>
            <person name="Nagura Y."/>
            <person name="Yuki M."/>
            <person name="Deevong P."/>
            <person name="Inoue T."/>
            <person name="Kihara K."/>
            <person name="Lo N."/>
            <person name="Yamada A."/>
            <person name="Ohkuma M."/>
            <person name="Hongoh Y."/>
        </authorList>
    </citation>
    <scope>NUCLEOTIDE SEQUENCE [LARGE SCALE GENOMIC DNA]</scope>
    <source>
        <strain evidence="6">NkOx7-01</strain>
    </source>
</reference>
<keyword evidence="4" id="KW-0786">Thiamine pyrophosphate</keyword>
<evidence type="ECO:0000256" key="2">
    <source>
        <dbReference type="ARBA" id="ARBA00007131"/>
    </source>
</evidence>
<name>A0A388TDJ9_TERA1</name>
<keyword evidence="3" id="KW-0808">Transferase</keyword>
<gene>
    <name evidence="6" type="ORF">NO1_1792</name>
</gene>
<dbReference type="GO" id="GO:0016740">
    <property type="term" value="F:transferase activity"/>
    <property type="evidence" value="ECO:0007669"/>
    <property type="project" value="UniProtKB-KW"/>
</dbReference>
<proteinExistence type="inferred from homology"/>
<dbReference type="InterPro" id="IPR029061">
    <property type="entry name" value="THDP-binding"/>
</dbReference>
<keyword evidence="7" id="KW-1185">Reference proteome</keyword>
<evidence type="ECO:0000259" key="5">
    <source>
        <dbReference type="SMART" id="SM00861"/>
    </source>
</evidence>
<organism evidence="6 7">
    <name type="scientific">Termititenax aidoneus</name>
    <dbReference type="NCBI Taxonomy" id="2218524"/>
    <lineage>
        <taxon>Bacteria</taxon>
        <taxon>Bacillati</taxon>
        <taxon>Candidatus Margulisiibacteriota</taxon>
        <taxon>Candidatus Termititenacia</taxon>
        <taxon>Candidatus Termititenacales</taxon>
        <taxon>Candidatus Termititenacaceae</taxon>
        <taxon>Candidatus Termititenax</taxon>
    </lineage>
</organism>
<dbReference type="FunFam" id="3.40.50.970:FF:000129">
    <property type="entry name" value="Transketolase"/>
    <property type="match status" value="1"/>
</dbReference>
<comment type="cofactor">
    <cofactor evidence="1">
        <name>thiamine diphosphate</name>
        <dbReference type="ChEBI" id="CHEBI:58937"/>
    </cofactor>
</comment>
<dbReference type="CDD" id="cd07033">
    <property type="entry name" value="TPP_PYR_DXS_TK_like"/>
    <property type="match status" value="1"/>
</dbReference>
<dbReference type="Pfam" id="PF02779">
    <property type="entry name" value="Transket_pyr"/>
    <property type="match status" value="1"/>
</dbReference>
<dbReference type="EMBL" id="BGZN01000064">
    <property type="protein sequence ID" value="GBR74652.1"/>
    <property type="molecule type" value="Genomic_DNA"/>
</dbReference>
<dbReference type="Proteomes" id="UP000269352">
    <property type="component" value="Unassembled WGS sequence"/>
</dbReference>
<comment type="similarity">
    <text evidence="2">Belongs to the transketolase family.</text>
</comment>
<evidence type="ECO:0000313" key="6">
    <source>
        <dbReference type="EMBL" id="GBR74652.1"/>
    </source>
</evidence>
<dbReference type="PANTHER" id="PTHR43825:SF1">
    <property type="entry name" value="TRANSKETOLASE-LIKE PYRIMIDINE-BINDING DOMAIN-CONTAINING PROTEIN"/>
    <property type="match status" value="1"/>
</dbReference>
<dbReference type="InterPro" id="IPR005475">
    <property type="entry name" value="Transketolase-like_Pyr-bd"/>
</dbReference>
<dbReference type="AlphaFoldDB" id="A0A388TDJ9"/>
<dbReference type="Pfam" id="PF02780">
    <property type="entry name" value="Transketolase_C"/>
    <property type="match status" value="1"/>
</dbReference>
<dbReference type="PROSITE" id="PS00802">
    <property type="entry name" value="TRANSKETOLASE_2"/>
    <property type="match status" value="1"/>
</dbReference>
<evidence type="ECO:0000256" key="4">
    <source>
        <dbReference type="ARBA" id="ARBA00023052"/>
    </source>
</evidence>
<evidence type="ECO:0000313" key="7">
    <source>
        <dbReference type="Proteomes" id="UP000269352"/>
    </source>
</evidence>
<protein>
    <submittedName>
        <fullName evidence="6">Transketolase C-terminal subunit</fullName>
    </submittedName>
</protein>
<dbReference type="SMART" id="SM00861">
    <property type="entry name" value="Transket_pyr"/>
    <property type="match status" value="1"/>
</dbReference>
<dbReference type="InterPro" id="IPR033248">
    <property type="entry name" value="Transketolase_C"/>
</dbReference>
<dbReference type="Gene3D" id="3.40.50.970">
    <property type="match status" value="1"/>
</dbReference>
<dbReference type="PANTHER" id="PTHR43825">
    <property type="entry name" value="PYRUVATE DEHYDROGENASE E1 COMPONENT"/>
    <property type="match status" value="1"/>
</dbReference>
<dbReference type="SUPFAM" id="SSF52922">
    <property type="entry name" value="TK C-terminal domain-like"/>
    <property type="match status" value="1"/>
</dbReference>